<name>A0ABS9BJI2_9BACT</name>
<feature type="domain" description="HTH tetR-type" evidence="3">
    <location>
        <begin position="20"/>
        <end position="80"/>
    </location>
</feature>
<dbReference type="EMBL" id="JAKEVY010000003">
    <property type="protein sequence ID" value="MCF1715872.1"/>
    <property type="molecule type" value="Genomic_DNA"/>
</dbReference>
<gene>
    <name evidence="4" type="ORF">L0U88_14630</name>
</gene>
<dbReference type="PANTHER" id="PTHR43479:SF11">
    <property type="entry name" value="ACREF_ENVCD OPERON REPRESSOR-RELATED"/>
    <property type="match status" value="1"/>
</dbReference>
<dbReference type="InterPro" id="IPR001647">
    <property type="entry name" value="HTH_TetR"/>
</dbReference>
<evidence type="ECO:0000313" key="4">
    <source>
        <dbReference type="EMBL" id="MCF1715872.1"/>
    </source>
</evidence>
<keyword evidence="5" id="KW-1185">Reference proteome</keyword>
<keyword evidence="1 2" id="KW-0238">DNA-binding</keyword>
<dbReference type="SUPFAM" id="SSF46689">
    <property type="entry name" value="Homeodomain-like"/>
    <property type="match status" value="1"/>
</dbReference>
<dbReference type="InterPro" id="IPR009057">
    <property type="entry name" value="Homeodomain-like_sf"/>
</dbReference>
<dbReference type="PANTHER" id="PTHR43479">
    <property type="entry name" value="ACREF/ENVCD OPERON REPRESSOR-RELATED"/>
    <property type="match status" value="1"/>
</dbReference>
<feature type="DNA-binding region" description="H-T-H motif" evidence="2">
    <location>
        <begin position="43"/>
        <end position="62"/>
    </location>
</feature>
<organism evidence="4 5">
    <name type="scientific">Flavihumibacter fluminis</name>
    <dbReference type="NCBI Taxonomy" id="2909236"/>
    <lineage>
        <taxon>Bacteria</taxon>
        <taxon>Pseudomonadati</taxon>
        <taxon>Bacteroidota</taxon>
        <taxon>Chitinophagia</taxon>
        <taxon>Chitinophagales</taxon>
        <taxon>Chitinophagaceae</taxon>
        <taxon>Flavihumibacter</taxon>
    </lineage>
</organism>
<comment type="caution">
    <text evidence="4">The sequence shown here is derived from an EMBL/GenBank/DDBJ whole genome shotgun (WGS) entry which is preliminary data.</text>
</comment>
<sequence length="223" mass="26535">METFVTFKVSIVLCPIMSEQETRDRILIRSRDLFMKYGIRSVSMDDIASEMGISKKTIYQYFADKEELVLEVIQCKICESRDRCDIDKFSAENAIDEMFKAMEMVEEMFRNMNPSVILDLKKYHPKAYEKFLQHKNDFIYNTIRDNLIRGIQEQLYRQELNVDIIARFRIESMLMPLDPVFYSGNKLTLADVEQQIIEHYLFGIVTLEGYRLVLEYQQKKKKI</sequence>
<evidence type="ECO:0000256" key="1">
    <source>
        <dbReference type="ARBA" id="ARBA00023125"/>
    </source>
</evidence>
<protein>
    <submittedName>
        <fullName evidence="4">TetR/AcrR family transcriptional regulator</fullName>
    </submittedName>
</protein>
<dbReference type="PROSITE" id="PS50977">
    <property type="entry name" value="HTH_TETR_2"/>
    <property type="match status" value="1"/>
</dbReference>
<dbReference type="Gene3D" id="1.10.357.10">
    <property type="entry name" value="Tetracycline Repressor, domain 2"/>
    <property type="match status" value="1"/>
</dbReference>
<accession>A0ABS9BJI2</accession>
<evidence type="ECO:0000259" key="3">
    <source>
        <dbReference type="PROSITE" id="PS50977"/>
    </source>
</evidence>
<evidence type="ECO:0000256" key="2">
    <source>
        <dbReference type="PROSITE-ProRule" id="PRU00335"/>
    </source>
</evidence>
<dbReference type="Proteomes" id="UP001200145">
    <property type="component" value="Unassembled WGS sequence"/>
</dbReference>
<dbReference type="InterPro" id="IPR050624">
    <property type="entry name" value="HTH-type_Tx_Regulator"/>
</dbReference>
<dbReference type="RefSeq" id="WP_234866820.1">
    <property type="nucleotide sequence ID" value="NZ_JAKEVY010000003.1"/>
</dbReference>
<proteinExistence type="predicted"/>
<dbReference type="PRINTS" id="PR00455">
    <property type="entry name" value="HTHTETR"/>
</dbReference>
<evidence type="ECO:0000313" key="5">
    <source>
        <dbReference type="Proteomes" id="UP001200145"/>
    </source>
</evidence>
<reference evidence="4 5" key="1">
    <citation type="submission" date="2022-01" db="EMBL/GenBank/DDBJ databases">
        <title>Flavihumibacter sp. nov., isolated from sediment of a river.</title>
        <authorList>
            <person name="Liu H."/>
        </authorList>
    </citation>
    <scope>NUCLEOTIDE SEQUENCE [LARGE SCALE GENOMIC DNA]</scope>
    <source>
        <strain evidence="4 5">RY-1</strain>
    </source>
</reference>
<dbReference type="Pfam" id="PF00440">
    <property type="entry name" value="TetR_N"/>
    <property type="match status" value="1"/>
</dbReference>